<dbReference type="PANTHER" id="PTHR43201:SF5">
    <property type="entry name" value="MEDIUM-CHAIN ACYL-COA LIGASE ACSF2, MITOCHONDRIAL"/>
    <property type="match status" value="1"/>
</dbReference>
<dbReference type="EC" id="6.2.1.44" evidence="4"/>
<dbReference type="GO" id="GO:0031956">
    <property type="term" value="F:medium-chain fatty acid-CoA ligase activity"/>
    <property type="evidence" value="ECO:0007669"/>
    <property type="project" value="TreeGrafter"/>
</dbReference>
<feature type="domain" description="AMP-dependent synthetase/ligase" evidence="6">
    <location>
        <begin position="19"/>
        <end position="380"/>
    </location>
</feature>
<evidence type="ECO:0000259" key="7">
    <source>
        <dbReference type="Pfam" id="PF13193"/>
    </source>
</evidence>
<dbReference type="Gene3D" id="3.40.50.12780">
    <property type="entry name" value="N-terminal domain of ligase-like"/>
    <property type="match status" value="1"/>
</dbReference>
<dbReference type="RefSeq" id="WP_151648537.1">
    <property type="nucleotide sequence ID" value="NZ_WBVY01000007.1"/>
</dbReference>
<organism evidence="8 9">
    <name type="scientific">Brucella tritici</name>
    <dbReference type="NCBI Taxonomy" id="94626"/>
    <lineage>
        <taxon>Bacteria</taxon>
        <taxon>Pseudomonadati</taxon>
        <taxon>Pseudomonadota</taxon>
        <taxon>Alphaproteobacteria</taxon>
        <taxon>Hyphomicrobiales</taxon>
        <taxon>Brucellaceae</taxon>
        <taxon>Brucella/Ochrobactrum group</taxon>
        <taxon>Brucella</taxon>
    </lineage>
</organism>
<dbReference type="SUPFAM" id="SSF56801">
    <property type="entry name" value="Acetyl-CoA synthetase-like"/>
    <property type="match status" value="1"/>
</dbReference>
<reference evidence="8 9" key="1">
    <citation type="submission" date="2019-09" db="EMBL/GenBank/DDBJ databases">
        <title>Taxonomic organization of the family Brucellaceae based on a phylogenomic approach.</title>
        <authorList>
            <person name="Leclercq S."/>
            <person name="Cloeckaert A."/>
            <person name="Zygmunt M.S."/>
        </authorList>
    </citation>
    <scope>NUCLEOTIDE SEQUENCE [LARGE SCALE GENOMIC DNA]</scope>
    <source>
        <strain evidence="8 9">TA93</strain>
    </source>
</reference>
<dbReference type="Pfam" id="PF00501">
    <property type="entry name" value="AMP-binding"/>
    <property type="match status" value="1"/>
</dbReference>
<proteinExistence type="inferred from homology"/>
<comment type="similarity">
    <text evidence="1">Belongs to the ATP-dependent AMP-binding enzyme family.</text>
</comment>
<evidence type="ECO:0000256" key="4">
    <source>
        <dbReference type="ARBA" id="ARBA00066616"/>
    </source>
</evidence>
<evidence type="ECO:0000256" key="5">
    <source>
        <dbReference type="ARBA" id="ARBA00067668"/>
    </source>
</evidence>
<dbReference type="InterPro" id="IPR020845">
    <property type="entry name" value="AMP-binding_CS"/>
</dbReference>
<comment type="catalytic activity">
    <reaction evidence="3">
        <text>3-(methylsulfanyl)propanoate + ATP + CoA = 3-(methylsulfanyl)propanoyl-CoA + AMP + diphosphate</text>
        <dbReference type="Rhea" id="RHEA:43052"/>
        <dbReference type="ChEBI" id="CHEBI:30616"/>
        <dbReference type="ChEBI" id="CHEBI:33019"/>
        <dbReference type="ChEBI" id="CHEBI:49016"/>
        <dbReference type="ChEBI" id="CHEBI:57287"/>
        <dbReference type="ChEBI" id="CHEBI:82815"/>
        <dbReference type="ChEBI" id="CHEBI:456215"/>
        <dbReference type="EC" id="6.2.1.44"/>
    </reaction>
    <physiologicalReaction direction="left-to-right" evidence="3">
        <dbReference type="Rhea" id="RHEA:43053"/>
    </physiologicalReaction>
</comment>
<dbReference type="EMBL" id="WBVY01000007">
    <property type="protein sequence ID" value="KAB2655206.1"/>
    <property type="molecule type" value="Genomic_DNA"/>
</dbReference>
<dbReference type="AlphaFoldDB" id="A0A7V7VR31"/>
<dbReference type="Gene3D" id="3.30.300.30">
    <property type="match status" value="1"/>
</dbReference>
<accession>A0A7V7VR31</accession>
<name>A0A7V7VR31_9HYPH</name>
<dbReference type="InterPro" id="IPR000873">
    <property type="entry name" value="AMP-dep_synth/lig_dom"/>
</dbReference>
<gene>
    <name evidence="8" type="ORF">F9K94_21885</name>
</gene>
<dbReference type="PANTHER" id="PTHR43201">
    <property type="entry name" value="ACYL-COA SYNTHETASE"/>
    <property type="match status" value="1"/>
</dbReference>
<dbReference type="PROSITE" id="PS00455">
    <property type="entry name" value="AMP_BINDING"/>
    <property type="match status" value="1"/>
</dbReference>
<evidence type="ECO:0000313" key="9">
    <source>
        <dbReference type="Proteomes" id="UP000460650"/>
    </source>
</evidence>
<dbReference type="Pfam" id="PF13193">
    <property type="entry name" value="AMP-binding_C"/>
    <property type="match status" value="1"/>
</dbReference>
<evidence type="ECO:0000259" key="6">
    <source>
        <dbReference type="Pfam" id="PF00501"/>
    </source>
</evidence>
<dbReference type="GO" id="GO:0006631">
    <property type="term" value="P:fatty acid metabolic process"/>
    <property type="evidence" value="ECO:0007669"/>
    <property type="project" value="TreeGrafter"/>
</dbReference>
<evidence type="ECO:0000313" key="8">
    <source>
        <dbReference type="EMBL" id="KAB2655206.1"/>
    </source>
</evidence>
<keyword evidence="2 8" id="KW-0436">Ligase</keyword>
<comment type="caution">
    <text evidence="8">The sequence shown here is derived from an EMBL/GenBank/DDBJ whole genome shotgun (WGS) entry which is preliminary data.</text>
</comment>
<feature type="domain" description="AMP-binding enzyme C-terminal" evidence="7">
    <location>
        <begin position="430"/>
        <end position="505"/>
    </location>
</feature>
<protein>
    <recommendedName>
        <fullName evidence="5">3-methylmercaptopropionyl-CoA ligase</fullName>
        <ecNumber evidence="4">6.2.1.44</ecNumber>
    </recommendedName>
</protein>
<dbReference type="FunFam" id="3.30.300.30:FF:000008">
    <property type="entry name" value="2,3-dihydroxybenzoate-AMP ligase"/>
    <property type="match status" value="1"/>
</dbReference>
<dbReference type="Proteomes" id="UP000460650">
    <property type="component" value="Unassembled WGS sequence"/>
</dbReference>
<sequence length="520" mass="56879">MQHEVGGLPFLLSDVVADNARWVPNERALIFQGRTRNWREFAEDMKQIQTGLSSLGVTRGSRVAVLDRNSDDYVLLGYALAGMGAVLVPVNMWLRTAELTYILGNSQPLLLVTSLEFLDAAKQAIAPLAEPPRLILRGSVHEGTIPWQEVAEGKDGQIVSRPSSWDDPHLVLYTSGTTGRPKGALISHRRTILDAMSALPIFGIKESECFFCYMPLFHTGAWDYLKLYFMRRGAAVIAERFEADAAVSDLQTYRCNGMFGVPRILREMIESPLWASSDMSSMKLIAYANYDPSVLILRIVDAFRQQGASEIGIANAYGMTEAGPYICINPPGVSLKKPLSIGKPVPGAQVALLDENLNEVPVGELGEICIRGPGLMSGYLNRPEATAEAFAGGWLHTGDIGKVDEEGFVHLVDRKKDMIRTGGENVFAKEVEQILVAHPSVQDCAVVGMPDNDYGEKVVAVIVIDGDAVLDAEDVKGFVRERLAGFKTPRQVIFVDELPKTPAGKIKKHEVKKAILAECA</sequence>
<dbReference type="InterPro" id="IPR025110">
    <property type="entry name" value="AMP-bd_C"/>
</dbReference>
<evidence type="ECO:0000256" key="2">
    <source>
        <dbReference type="ARBA" id="ARBA00022598"/>
    </source>
</evidence>
<evidence type="ECO:0000256" key="3">
    <source>
        <dbReference type="ARBA" id="ARBA00051915"/>
    </source>
</evidence>
<dbReference type="InterPro" id="IPR042099">
    <property type="entry name" value="ANL_N_sf"/>
</dbReference>
<dbReference type="InterPro" id="IPR045851">
    <property type="entry name" value="AMP-bd_C_sf"/>
</dbReference>
<evidence type="ECO:0000256" key="1">
    <source>
        <dbReference type="ARBA" id="ARBA00006432"/>
    </source>
</evidence>